<dbReference type="CDD" id="cd06170">
    <property type="entry name" value="LuxR_C_like"/>
    <property type="match status" value="1"/>
</dbReference>
<dbReference type="InterPro" id="IPR036388">
    <property type="entry name" value="WH-like_DNA-bd_sf"/>
</dbReference>
<dbReference type="Proteomes" id="UP000605990">
    <property type="component" value="Unassembled WGS sequence"/>
</dbReference>
<keyword evidence="2" id="KW-0238">DNA-binding</keyword>
<dbReference type="Pfam" id="PF00072">
    <property type="entry name" value="Response_reg"/>
    <property type="match status" value="1"/>
</dbReference>
<dbReference type="PRINTS" id="PR00038">
    <property type="entry name" value="HTHLUXR"/>
</dbReference>
<dbReference type="InterPro" id="IPR050595">
    <property type="entry name" value="Bact_response_regulator"/>
</dbReference>
<dbReference type="SMART" id="SM00421">
    <property type="entry name" value="HTH_LUXR"/>
    <property type="match status" value="1"/>
</dbReference>
<evidence type="ECO:0000256" key="3">
    <source>
        <dbReference type="PROSITE-ProRule" id="PRU00169"/>
    </source>
</evidence>
<evidence type="ECO:0000313" key="6">
    <source>
        <dbReference type="EMBL" id="MBC5835123.1"/>
    </source>
</evidence>
<evidence type="ECO:0000256" key="2">
    <source>
        <dbReference type="ARBA" id="ARBA00023125"/>
    </source>
</evidence>
<sequence length="208" mass="24010">MNQKILIVDDHKVFSESLKMVLENHGFDVKNINNAEIALKYLKSEAYDIVITDVEMPEINGFDFIKKIKTIESDLPKIPKYIILTSYSKIKVFKQFYNLGVNAYLSKNVSQLELLNVIKKVLKNEKYFEKSIYDAFISANTESNSVEFTTRELDVLQLILEEKTTSEIAEKLKISPFTVEGHRKNLMQKTNSKNVVGLIKYSLLNNIF</sequence>
<protein>
    <submittedName>
        <fullName evidence="6">Response regulator transcription factor</fullName>
    </submittedName>
</protein>
<feature type="modified residue" description="4-aspartylphosphate" evidence="3">
    <location>
        <position position="53"/>
    </location>
</feature>
<keyword evidence="1 3" id="KW-0597">Phosphoprotein</keyword>
<accession>A0ABR7IZB4</accession>
<feature type="domain" description="HTH luxR-type" evidence="4">
    <location>
        <begin position="141"/>
        <end position="206"/>
    </location>
</feature>
<dbReference type="InterPro" id="IPR000792">
    <property type="entry name" value="Tscrpt_reg_LuxR_C"/>
</dbReference>
<dbReference type="InterPro" id="IPR001789">
    <property type="entry name" value="Sig_transdc_resp-reg_receiver"/>
</dbReference>
<feature type="domain" description="Response regulatory" evidence="5">
    <location>
        <begin position="4"/>
        <end position="122"/>
    </location>
</feature>
<dbReference type="PANTHER" id="PTHR44591">
    <property type="entry name" value="STRESS RESPONSE REGULATOR PROTEIN 1"/>
    <property type="match status" value="1"/>
</dbReference>
<dbReference type="PROSITE" id="PS50043">
    <property type="entry name" value="HTH_LUXR_2"/>
    <property type="match status" value="1"/>
</dbReference>
<dbReference type="CDD" id="cd00156">
    <property type="entry name" value="REC"/>
    <property type="match status" value="1"/>
</dbReference>
<reference evidence="6 7" key="1">
    <citation type="submission" date="2020-08" db="EMBL/GenBank/DDBJ databases">
        <title>Description of novel Flavobacterium F-408 isolate.</title>
        <authorList>
            <person name="Saticioglu I.B."/>
            <person name="Duman M."/>
            <person name="Altun S."/>
        </authorList>
    </citation>
    <scope>NUCLEOTIDE SEQUENCE [LARGE SCALE GENOMIC DNA]</scope>
    <source>
        <strain evidence="6 7">F-408</strain>
    </source>
</reference>
<evidence type="ECO:0000256" key="1">
    <source>
        <dbReference type="ARBA" id="ARBA00022553"/>
    </source>
</evidence>
<dbReference type="EMBL" id="JACRUN010000005">
    <property type="protein sequence ID" value="MBC5835123.1"/>
    <property type="molecule type" value="Genomic_DNA"/>
</dbReference>
<gene>
    <name evidence="6" type="ORF">H8R27_09515</name>
</gene>
<name>A0ABR7IZB4_9FLAO</name>
<evidence type="ECO:0000259" key="5">
    <source>
        <dbReference type="PROSITE" id="PS50110"/>
    </source>
</evidence>
<dbReference type="SMART" id="SM00448">
    <property type="entry name" value="REC"/>
    <property type="match status" value="1"/>
</dbReference>
<organism evidence="6 7">
    <name type="scientific">Flavobacterium bernardetii</name>
    <dbReference type="NCBI Taxonomy" id="2813823"/>
    <lineage>
        <taxon>Bacteria</taxon>
        <taxon>Pseudomonadati</taxon>
        <taxon>Bacteroidota</taxon>
        <taxon>Flavobacteriia</taxon>
        <taxon>Flavobacteriales</taxon>
        <taxon>Flavobacteriaceae</taxon>
        <taxon>Flavobacterium</taxon>
    </lineage>
</organism>
<dbReference type="Gene3D" id="3.40.50.2300">
    <property type="match status" value="1"/>
</dbReference>
<dbReference type="RefSeq" id="WP_166129255.1">
    <property type="nucleotide sequence ID" value="NZ_JAANOQ010000006.1"/>
</dbReference>
<dbReference type="Pfam" id="PF00196">
    <property type="entry name" value="GerE"/>
    <property type="match status" value="1"/>
</dbReference>
<dbReference type="SUPFAM" id="SSF46894">
    <property type="entry name" value="C-terminal effector domain of the bipartite response regulators"/>
    <property type="match status" value="1"/>
</dbReference>
<comment type="caution">
    <text evidence="6">The sequence shown here is derived from an EMBL/GenBank/DDBJ whole genome shotgun (WGS) entry which is preliminary data.</text>
</comment>
<dbReference type="PROSITE" id="PS50110">
    <property type="entry name" value="RESPONSE_REGULATORY"/>
    <property type="match status" value="1"/>
</dbReference>
<evidence type="ECO:0000259" key="4">
    <source>
        <dbReference type="PROSITE" id="PS50043"/>
    </source>
</evidence>
<keyword evidence="7" id="KW-1185">Reference proteome</keyword>
<dbReference type="Gene3D" id="1.10.10.10">
    <property type="entry name" value="Winged helix-like DNA-binding domain superfamily/Winged helix DNA-binding domain"/>
    <property type="match status" value="1"/>
</dbReference>
<evidence type="ECO:0000313" key="7">
    <source>
        <dbReference type="Proteomes" id="UP000605990"/>
    </source>
</evidence>
<proteinExistence type="predicted"/>
<dbReference type="PANTHER" id="PTHR44591:SF3">
    <property type="entry name" value="RESPONSE REGULATORY DOMAIN-CONTAINING PROTEIN"/>
    <property type="match status" value="1"/>
</dbReference>
<dbReference type="SUPFAM" id="SSF52172">
    <property type="entry name" value="CheY-like"/>
    <property type="match status" value="1"/>
</dbReference>
<dbReference type="InterPro" id="IPR011006">
    <property type="entry name" value="CheY-like_superfamily"/>
</dbReference>
<dbReference type="InterPro" id="IPR016032">
    <property type="entry name" value="Sig_transdc_resp-reg_C-effctor"/>
</dbReference>